<feature type="region of interest" description="Disordered" evidence="1">
    <location>
        <begin position="195"/>
        <end position="240"/>
    </location>
</feature>
<sequence>MLTPTETMPTPLFIYSSTRDRPICIYSLDLYRPVLDLYFFSPLATRIDKHLSWNTTLVEDGTASWDEHGTPLRKDEKPSWAKEIADMLNTLSIQPRSGAEADARDREMAGDCLTEPKLLVVDTDAAPISKLTDVGGIEFESTLHPEETASDLASNLLEADGPKLLPKLQIPAIYNDRISAGSDISDIIDSPGDSSPLAFSTGSGTLGIIDSPGDETHSGAEHEYNQDNEHKDSDSASSQDWDELKMLESLKRLRTNADRCPGSAFDWGLQASATPLPHEPTESPWGSTLCHLSYSLIHHITTIS</sequence>
<name>A0AAE0N6U8_9PEZI</name>
<reference evidence="2" key="1">
    <citation type="journal article" date="2023" name="Mol. Phylogenet. Evol.">
        <title>Genome-scale phylogeny and comparative genomics of the fungal order Sordariales.</title>
        <authorList>
            <person name="Hensen N."/>
            <person name="Bonometti L."/>
            <person name="Westerberg I."/>
            <person name="Brannstrom I.O."/>
            <person name="Guillou S."/>
            <person name="Cros-Aarteil S."/>
            <person name="Calhoun S."/>
            <person name="Haridas S."/>
            <person name="Kuo A."/>
            <person name="Mondo S."/>
            <person name="Pangilinan J."/>
            <person name="Riley R."/>
            <person name="LaButti K."/>
            <person name="Andreopoulos B."/>
            <person name="Lipzen A."/>
            <person name="Chen C."/>
            <person name="Yan M."/>
            <person name="Daum C."/>
            <person name="Ng V."/>
            <person name="Clum A."/>
            <person name="Steindorff A."/>
            <person name="Ohm R.A."/>
            <person name="Martin F."/>
            <person name="Silar P."/>
            <person name="Natvig D.O."/>
            <person name="Lalanne C."/>
            <person name="Gautier V."/>
            <person name="Ament-Velasquez S.L."/>
            <person name="Kruys A."/>
            <person name="Hutchinson M.I."/>
            <person name="Powell A.J."/>
            <person name="Barry K."/>
            <person name="Miller A.N."/>
            <person name="Grigoriev I.V."/>
            <person name="Debuchy R."/>
            <person name="Gladieux P."/>
            <person name="Hiltunen Thoren M."/>
            <person name="Johannesson H."/>
        </authorList>
    </citation>
    <scope>NUCLEOTIDE SEQUENCE</scope>
    <source>
        <strain evidence="2">CBS 958.72</strain>
    </source>
</reference>
<dbReference type="Proteomes" id="UP001287356">
    <property type="component" value="Unassembled WGS sequence"/>
</dbReference>
<accession>A0AAE0N6U8</accession>
<organism evidence="2 3">
    <name type="scientific">Lasiosphaeria ovina</name>
    <dbReference type="NCBI Taxonomy" id="92902"/>
    <lineage>
        <taxon>Eukaryota</taxon>
        <taxon>Fungi</taxon>
        <taxon>Dikarya</taxon>
        <taxon>Ascomycota</taxon>
        <taxon>Pezizomycotina</taxon>
        <taxon>Sordariomycetes</taxon>
        <taxon>Sordariomycetidae</taxon>
        <taxon>Sordariales</taxon>
        <taxon>Lasiosphaeriaceae</taxon>
        <taxon>Lasiosphaeria</taxon>
    </lineage>
</organism>
<gene>
    <name evidence="2" type="ORF">B0T24DRAFT_668230</name>
</gene>
<proteinExistence type="predicted"/>
<evidence type="ECO:0000313" key="2">
    <source>
        <dbReference type="EMBL" id="KAK3371624.1"/>
    </source>
</evidence>
<protein>
    <submittedName>
        <fullName evidence="2">Uncharacterized protein</fullName>
    </submittedName>
</protein>
<feature type="compositionally biased region" description="Basic and acidic residues" evidence="1">
    <location>
        <begin position="214"/>
        <end position="234"/>
    </location>
</feature>
<dbReference type="EMBL" id="JAULSN010000005">
    <property type="protein sequence ID" value="KAK3371624.1"/>
    <property type="molecule type" value="Genomic_DNA"/>
</dbReference>
<evidence type="ECO:0000313" key="3">
    <source>
        <dbReference type="Proteomes" id="UP001287356"/>
    </source>
</evidence>
<dbReference type="AlphaFoldDB" id="A0AAE0N6U8"/>
<evidence type="ECO:0000256" key="1">
    <source>
        <dbReference type="SAM" id="MobiDB-lite"/>
    </source>
</evidence>
<keyword evidence="3" id="KW-1185">Reference proteome</keyword>
<reference evidence="2" key="2">
    <citation type="submission" date="2023-06" db="EMBL/GenBank/DDBJ databases">
        <authorList>
            <consortium name="Lawrence Berkeley National Laboratory"/>
            <person name="Haridas S."/>
            <person name="Hensen N."/>
            <person name="Bonometti L."/>
            <person name="Westerberg I."/>
            <person name="Brannstrom I.O."/>
            <person name="Guillou S."/>
            <person name="Cros-Aarteil S."/>
            <person name="Calhoun S."/>
            <person name="Kuo A."/>
            <person name="Mondo S."/>
            <person name="Pangilinan J."/>
            <person name="Riley R."/>
            <person name="Labutti K."/>
            <person name="Andreopoulos B."/>
            <person name="Lipzen A."/>
            <person name="Chen C."/>
            <person name="Yanf M."/>
            <person name="Daum C."/>
            <person name="Ng V."/>
            <person name="Clum A."/>
            <person name="Steindorff A."/>
            <person name="Ohm R."/>
            <person name="Martin F."/>
            <person name="Silar P."/>
            <person name="Natvig D."/>
            <person name="Lalanne C."/>
            <person name="Gautier V."/>
            <person name="Ament-Velasquez S.L."/>
            <person name="Kruys A."/>
            <person name="Hutchinson M.I."/>
            <person name="Powell A.J."/>
            <person name="Barry K."/>
            <person name="Miller A.N."/>
            <person name="Grigoriev I.V."/>
            <person name="Debuchy R."/>
            <person name="Gladieux P."/>
            <person name="Thoren M.H."/>
            <person name="Johannesson H."/>
        </authorList>
    </citation>
    <scope>NUCLEOTIDE SEQUENCE</scope>
    <source>
        <strain evidence="2">CBS 958.72</strain>
    </source>
</reference>
<comment type="caution">
    <text evidence="2">The sequence shown here is derived from an EMBL/GenBank/DDBJ whole genome shotgun (WGS) entry which is preliminary data.</text>
</comment>